<dbReference type="CDD" id="cd11304">
    <property type="entry name" value="Cadherin_repeat"/>
    <property type="match status" value="1"/>
</dbReference>
<organism evidence="8 9">
    <name type="scientific">Branchiostoma belcheri</name>
    <name type="common">Amphioxus</name>
    <dbReference type="NCBI Taxonomy" id="7741"/>
    <lineage>
        <taxon>Eukaryota</taxon>
        <taxon>Metazoa</taxon>
        <taxon>Chordata</taxon>
        <taxon>Cephalochordata</taxon>
        <taxon>Leptocardii</taxon>
        <taxon>Amphioxiformes</taxon>
        <taxon>Branchiostomatidae</taxon>
        <taxon>Branchiostoma</taxon>
    </lineage>
</organism>
<feature type="domain" description="Protein kinase" evidence="6">
    <location>
        <begin position="240"/>
        <end position="511"/>
    </location>
</feature>
<accession>A0A6P4ZYG1</accession>
<dbReference type="Gene3D" id="1.10.510.10">
    <property type="entry name" value="Transferase(Phosphotransferase) domain 1"/>
    <property type="match status" value="1"/>
</dbReference>
<keyword evidence="8" id="KW-1185">Reference proteome</keyword>
<dbReference type="GO" id="GO:0005886">
    <property type="term" value="C:plasma membrane"/>
    <property type="evidence" value="ECO:0007669"/>
    <property type="project" value="TreeGrafter"/>
</dbReference>
<dbReference type="InterPro" id="IPR015919">
    <property type="entry name" value="Cadherin-like_sf"/>
</dbReference>
<dbReference type="OrthoDB" id="4062651at2759"/>
<feature type="signal peptide" evidence="5">
    <location>
        <begin position="1"/>
        <end position="23"/>
    </location>
</feature>
<dbReference type="InterPro" id="IPR011009">
    <property type="entry name" value="Kinase-like_dom_sf"/>
</dbReference>
<comment type="subcellular location">
    <subcellularLocation>
        <location evidence="1">Membrane</location>
        <topology evidence="1">Single-pass type I membrane protein</topology>
    </subcellularLocation>
</comment>
<dbReference type="SUPFAM" id="SSF49313">
    <property type="entry name" value="Cadherin-like"/>
    <property type="match status" value="1"/>
</dbReference>
<dbReference type="FunFam" id="3.30.200.20:FF:001518">
    <property type="entry name" value="Uncharacterized protein"/>
    <property type="match status" value="1"/>
</dbReference>
<dbReference type="PROSITE" id="PS50268">
    <property type="entry name" value="CADHERIN_2"/>
    <property type="match status" value="1"/>
</dbReference>
<keyword evidence="2 4" id="KW-0067">ATP-binding</keyword>
<dbReference type="InterPro" id="IPR000719">
    <property type="entry name" value="Prot_kinase_dom"/>
</dbReference>
<protein>
    <submittedName>
        <fullName evidence="9">Tyrosine-protein kinase ABL1-like</fullName>
    </submittedName>
</protein>
<dbReference type="FunFam" id="2.60.40.60:FF:000273">
    <property type="entry name" value="Uncharacterized protein"/>
    <property type="match status" value="1"/>
</dbReference>
<dbReference type="GO" id="GO:0005524">
    <property type="term" value="F:ATP binding"/>
    <property type="evidence" value="ECO:0007669"/>
    <property type="project" value="UniProtKB-UniRule"/>
</dbReference>
<feature type="domain" description="Cadherin" evidence="7">
    <location>
        <begin position="22"/>
        <end position="120"/>
    </location>
</feature>
<dbReference type="Proteomes" id="UP000515135">
    <property type="component" value="Unplaced"/>
</dbReference>
<dbReference type="GO" id="GO:0043235">
    <property type="term" value="C:receptor complex"/>
    <property type="evidence" value="ECO:0007669"/>
    <property type="project" value="TreeGrafter"/>
</dbReference>
<reference evidence="9" key="1">
    <citation type="submission" date="2025-08" db="UniProtKB">
        <authorList>
            <consortium name="RefSeq"/>
        </authorList>
    </citation>
    <scope>IDENTIFICATION</scope>
    <source>
        <tissue evidence="9">Gonad</tissue>
    </source>
</reference>
<dbReference type="PROSITE" id="PS50011">
    <property type="entry name" value="PROTEIN_KINASE_DOM"/>
    <property type="match status" value="1"/>
</dbReference>
<evidence type="ECO:0000259" key="6">
    <source>
        <dbReference type="PROSITE" id="PS50011"/>
    </source>
</evidence>
<dbReference type="PANTHER" id="PTHR24416:SF617">
    <property type="entry name" value="RET ONCOGENE, ISOFORM A"/>
    <property type="match status" value="1"/>
</dbReference>
<proteinExistence type="predicted"/>
<dbReference type="KEGG" id="bbel:109477731"/>
<dbReference type="RefSeq" id="XP_019634636.1">
    <property type="nucleotide sequence ID" value="XM_019779077.1"/>
</dbReference>
<evidence type="ECO:0000256" key="5">
    <source>
        <dbReference type="SAM" id="SignalP"/>
    </source>
</evidence>
<evidence type="ECO:0000256" key="3">
    <source>
        <dbReference type="PROSITE-ProRule" id="PRU00043"/>
    </source>
</evidence>
<evidence type="ECO:0000313" key="9">
    <source>
        <dbReference type="RefSeq" id="XP_019634636.1"/>
    </source>
</evidence>
<dbReference type="InterPro" id="IPR017441">
    <property type="entry name" value="Protein_kinase_ATP_BS"/>
</dbReference>
<keyword evidence="4" id="KW-0547">Nucleotide-binding</keyword>
<dbReference type="PROSITE" id="PS00107">
    <property type="entry name" value="PROTEIN_KINASE_ATP"/>
    <property type="match status" value="1"/>
</dbReference>
<evidence type="ECO:0000256" key="1">
    <source>
        <dbReference type="ARBA" id="ARBA00004479"/>
    </source>
</evidence>
<dbReference type="GO" id="GO:0004714">
    <property type="term" value="F:transmembrane receptor protein tyrosine kinase activity"/>
    <property type="evidence" value="ECO:0007669"/>
    <property type="project" value="TreeGrafter"/>
</dbReference>
<evidence type="ECO:0000313" key="8">
    <source>
        <dbReference type="Proteomes" id="UP000515135"/>
    </source>
</evidence>
<dbReference type="Gene3D" id="3.30.200.20">
    <property type="entry name" value="Phosphorylase Kinase, domain 1"/>
    <property type="match status" value="1"/>
</dbReference>
<dbReference type="Gene3D" id="2.60.40.60">
    <property type="entry name" value="Cadherins"/>
    <property type="match status" value="1"/>
</dbReference>
<feature type="binding site" evidence="4">
    <location>
        <position position="271"/>
    </location>
    <ligand>
        <name>ATP</name>
        <dbReference type="ChEBI" id="CHEBI:30616"/>
    </ligand>
</feature>
<dbReference type="AlphaFoldDB" id="A0A6P4ZYG1"/>
<dbReference type="GO" id="GO:0007169">
    <property type="term" value="P:cell surface receptor protein tyrosine kinase signaling pathway"/>
    <property type="evidence" value="ECO:0007669"/>
    <property type="project" value="TreeGrafter"/>
</dbReference>
<dbReference type="Pfam" id="PF07714">
    <property type="entry name" value="PK_Tyr_Ser-Thr"/>
    <property type="match status" value="1"/>
</dbReference>
<feature type="chain" id="PRO_5027678754" evidence="5">
    <location>
        <begin position="24"/>
        <end position="521"/>
    </location>
</feature>
<dbReference type="InterPro" id="IPR001245">
    <property type="entry name" value="Ser-Thr/Tyr_kinase_cat_dom"/>
</dbReference>
<dbReference type="GO" id="GO:0007156">
    <property type="term" value="P:homophilic cell adhesion via plasma membrane adhesion molecules"/>
    <property type="evidence" value="ECO:0007669"/>
    <property type="project" value="InterPro"/>
</dbReference>
<keyword evidence="3" id="KW-0106">Calcium</keyword>
<dbReference type="InterPro" id="IPR002126">
    <property type="entry name" value="Cadherin-like_dom"/>
</dbReference>
<name>A0A6P4ZYG1_BRABE</name>
<evidence type="ECO:0000256" key="4">
    <source>
        <dbReference type="PROSITE-ProRule" id="PRU10141"/>
    </source>
</evidence>
<evidence type="ECO:0000259" key="7">
    <source>
        <dbReference type="PROSITE" id="PS50268"/>
    </source>
</evidence>
<keyword evidence="5" id="KW-0732">Signal</keyword>
<evidence type="ECO:0000256" key="2">
    <source>
        <dbReference type="ARBA" id="ARBA00022840"/>
    </source>
</evidence>
<sequence length="521" mass="58691">MQTFKSLVNIVTLLAFSNVPCSATPLYATVPENAAIGTNVTGVLTTSQMNEDDVQCEIVEGDRHRRFMITACRITVARPLDYDVSPMYNLTVNVIWSAGEVEERRVDIRVQDVEGYPPVYNDTCETPVLANGKSPGSPVFDGEVTEDERVFVASYELQAVACPPGKTGELCEDDCDCPEEASCERVGGALYVEEGYSGEKEEGLEEAQALLELTSIMEENLAQSLQPGWLNRWEREAKDLTLGQLIGLGTFAHIRKGHLRIDNAEVTVAVKSVRGEDKQYYQAFCREVAALIAVHENQEHNNGVSNIVRLFGVITKSRPKCVLLEYASGDLLQHLKRLKQQTERRRLNRVLLLSNVLRYAVHMSRALEELRRLPIAHGDVAARNVLINVDDVAKLTDFGLARAEELLPLKWIALESLKCRKFTCESDTWSFGVLLWEIAAFGEEPNYQEMVRLTYPNLVEFLRVGKRLPKPPGCPDRLYDVMRSCWREEPSARPTPEELEQKLTECRHEIDLQFGEKETTV</sequence>
<dbReference type="InterPro" id="IPR050122">
    <property type="entry name" value="RTK"/>
</dbReference>
<dbReference type="GeneID" id="109477731"/>
<gene>
    <name evidence="9" type="primary">LOC109477731</name>
</gene>
<dbReference type="GO" id="GO:0005509">
    <property type="term" value="F:calcium ion binding"/>
    <property type="evidence" value="ECO:0007669"/>
    <property type="project" value="UniProtKB-UniRule"/>
</dbReference>
<dbReference type="SUPFAM" id="SSF56112">
    <property type="entry name" value="Protein kinase-like (PK-like)"/>
    <property type="match status" value="1"/>
</dbReference>
<dbReference type="PANTHER" id="PTHR24416">
    <property type="entry name" value="TYROSINE-PROTEIN KINASE RECEPTOR"/>
    <property type="match status" value="1"/>
</dbReference>